<feature type="region of interest" description="Disordered" evidence="6">
    <location>
        <begin position="1221"/>
        <end position="1275"/>
    </location>
</feature>
<feature type="region of interest" description="Disordered" evidence="6">
    <location>
        <begin position="2338"/>
        <end position="2419"/>
    </location>
</feature>
<accession>A0A835WGV3</accession>
<feature type="region of interest" description="Disordered" evidence="6">
    <location>
        <begin position="651"/>
        <end position="688"/>
    </location>
</feature>
<feature type="compositionally biased region" description="Pro residues" evidence="6">
    <location>
        <begin position="892"/>
        <end position="901"/>
    </location>
</feature>
<feature type="compositionally biased region" description="Low complexity" evidence="6">
    <location>
        <begin position="1808"/>
        <end position="1845"/>
    </location>
</feature>
<evidence type="ECO:0000256" key="4">
    <source>
        <dbReference type="PROSITE-ProRule" id="PRU00339"/>
    </source>
</evidence>
<feature type="compositionally biased region" description="Low complexity" evidence="6">
    <location>
        <begin position="1984"/>
        <end position="1997"/>
    </location>
</feature>
<dbReference type="Pfam" id="PF00254">
    <property type="entry name" value="FKBP_C"/>
    <property type="match status" value="2"/>
</dbReference>
<feature type="compositionally biased region" description="Gly residues" evidence="6">
    <location>
        <begin position="1658"/>
        <end position="1671"/>
    </location>
</feature>
<feature type="compositionally biased region" description="Low complexity" evidence="6">
    <location>
        <begin position="1407"/>
        <end position="1423"/>
    </location>
</feature>
<evidence type="ECO:0000259" key="7">
    <source>
        <dbReference type="PROSITE" id="PS50059"/>
    </source>
</evidence>
<dbReference type="SUPFAM" id="SSF54534">
    <property type="entry name" value="FKBP-like"/>
    <property type="match status" value="3"/>
</dbReference>
<feature type="region of interest" description="Disordered" evidence="6">
    <location>
        <begin position="264"/>
        <end position="307"/>
    </location>
</feature>
<feature type="compositionally biased region" description="Low complexity" evidence="6">
    <location>
        <begin position="3075"/>
        <end position="3084"/>
    </location>
</feature>
<feature type="region of interest" description="Disordered" evidence="6">
    <location>
        <begin position="2607"/>
        <end position="2648"/>
    </location>
</feature>
<feature type="region of interest" description="Disordered" evidence="6">
    <location>
        <begin position="3075"/>
        <end position="3109"/>
    </location>
</feature>
<evidence type="ECO:0000256" key="6">
    <source>
        <dbReference type="SAM" id="MobiDB-lite"/>
    </source>
</evidence>
<feature type="repeat" description="TPR" evidence="4">
    <location>
        <begin position="590"/>
        <end position="623"/>
    </location>
</feature>
<comment type="catalytic activity">
    <reaction evidence="3">
        <text>[protein]-peptidylproline (omega=180) = [protein]-peptidylproline (omega=0)</text>
        <dbReference type="Rhea" id="RHEA:16237"/>
        <dbReference type="Rhea" id="RHEA-COMP:10747"/>
        <dbReference type="Rhea" id="RHEA-COMP:10748"/>
        <dbReference type="ChEBI" id="CHEBI:83833"/>
        <dbReference type="ChEBI" id="CHEBI:83834"/>
        <dbReference type="EC" id="5.2.1.8"/>
    </reaction>
</comment>
<feature type="compositionally biased region" description="Low complexity" evidence="6">
    <location>
        <begin position="2666"/>
        <end position="2685"/>
    </location>
</feature>
<feature type="compositionally biased region" description="Low complexity" evidence="6">
    <location>
        <begin position="2055"/>
        <end position="2067"/>
    </location>
</feature>
<feature type="region of interest" description="Disordered" evidence="6">
    <location>
        <begin position="3131"/>
        <end position="3231"/>
    </location>
</feature>
<dbReference type="EC" id="5.2.1.8" evidence="3"/>
<reference evidence="8" key="1">
    <citation type="journal article" date="2020" name="bioRxiv">
        <title>Comparative genomics of Chlamydomonas.</title>
        <authorList>
            <person name="Craig R.J."/>
            <person name="Hasan A.R."/>
            <person name="Ness R.W."/>
            <person name="Keightley P.D."/>
        </authorList>
    </citation>
    <scope>NUCLEOTIDE SEQUENCE</scope>
    <source>
        <strain evidence="8">CCAP 11/173</strain>
    </source>
</reference>
<proteinExistence type="predicted"/>
<evidence type="ECO:0000256" key="2">
    <source>
        <dbReference type="ARBA" id="ARBA00022803"/>
    </source>
</evidence>
<feature type="compositionally biased region" description="Low complexity" evidence="6">
    <location>
        <begin position="2839"/>
        <end position="2860"/>
    </location>
</feature>
<feature type="compositionally biased region" description="Basic residues" evidence="6">
    <location>
        <begin position="769"/>
        <end position="779"/>
    </location>
</feature>
<feature type="compositionally biased region" description="Gly residues" evidence="6">
    <location>
        <begin position="294"/>
        <end position="307"/>
    </location>
</feature>
<keyword evidence="3" id="KW-0413">Isomerase</keyword>
<dbReference type="Gene3D" id="3.10.50.40">
    <property type="match status" value="3"/>
</dbReference>
<protein>
    <recommendedName>
        <fullName evidence="3">peptidylprolyl isomerase</fullName>
        <ecNumber evidence="3">5.2.1.8</ecNumber>
    </recommendedName>
</protein>
<keyword evidence="2 4" id="KW-0802">TPR repeat</keyword>
<evidence type="ECO:0000256" key="3">
    <source>
        <dbReference type="PROSITE-ProRule" id="PRU00277"/>
    </source>
</evidence>
<dbReference type="SMART" id="SM00028">
    <property type="entry name" value="TPR"/>
    <property type="match status" value="3"/>
</dbReference>
<dbReference type="EMBL" id="JAEHOD010000023">
    <property type="protein sequence ID" value="KAG2447182.1"/>
    <property type="molecule type" value="Genomic_DNA"/>
</dbReference>
<dbReference type="InterPro" id="IPR019734">
    <property type="entry name" value="TPR_rpt"/>
</dbReference>
<feature type="compositionally biased region" description="Low complexity" evidence="6">
    <location>
        <begin position="2621"/>
        <end position="2642"/>
    </location>
</feature>
<organism evidence="8 9">
    <name type="scientific">Chlamydomonas schloesseri</name>
    <dbReference type="NCBI Taxonomy" id="2026947"/>
    <lineage>
        <taxon>Eukaryota</taxon>
        <taxon>Viridiplantae</taxon>
        <taxon>Chlorophyta</taxon>
        <taxon>core chlorophytes</taxon>
        <taxon>Chlorophyceae</taxon>
        <taxon>CS clade</taxon>
        <taxon>Chlamydomonadales</taxon>
        <taxon>Chlamydomonadaceae</taxon>
        <taxon>Chlamydomonas</taxon>
    </lineage>
</organism>
<feature type="region of interest" description="Disordered" evidence="6">
    <location>
        <begin position="2026"/>
        <end position="2077"/>
    </location>
</feature>
<feature type="region of interest" description="Disordered" evidence="6">
    <location>
        <begin position="3254"/>
        <end position="3288"/>
    </location>
</feature>
<gene>
    <name evidence="8" type="ORF">HYH02_007925</name>
</gene>
<feature type="region of interest" description="Disordered" evidence="6">
    <location>
        <begin position="2986"/>
        <end position="3054"/>
    </location>
</feature>
<feature type="region of interest" description="Disordered" evidence="6">
    <location>
        <begin position="1117"/>
        <end position="1166"/>
    </location>
</feature>
<keyword evidence="1" id="KW-0677">Repeat</keyword>
<dbReference type="PANTHER" id="PTHR46512">
    <property type="entry name" value="PEPTIDYLPROLYL ISOMERASE"/>
    <property type="match status" value="1"/>
</dbReference>
<feature type="coiled-coil region" evidence="5">
    <location>
        <begin position="2221"/>
        <end position="2248"/>
    </location>
</feature>
<dbReference type="InterPro" id="IPR001179">
    <property type="entry name" value="PPIase_FKBP_dom"/>
</dbReference>
<dbReference type="GO" id="GO:0003755">
    <property type="term" value="F:peptidyl-prolyl cis-trans isomerase activity"/>
    <property type="evidence" value="ECO:0007669"/>
    <property type="project" value="UniProtKB-KW"/>
</dbReference>
<dbReference type="PROSITE" id="PS50005">
    <property type="entry name" value="TPR"/>
    <property type="match status" value="2"/>
</dbReference>
<feature type="region of interest" description="Disordered" evidence="6">
    <location>
        <begin position="2666"/>
        <end position="2703"/>
    </location>
</feature>
<feature type="compositionally biased region" description="Low complexity" evidence="6">
    <location>
        <begin position="3137"/>
        <end position="3148"/>
    </location>
</feature>
<feature type="compositionally biased region" description="Gly residues" evidence="6">
    <location>
        <begin position="1353"/>
        <end position="1378"/>
    </location>
</feature>
<feature type="compositionally biased region" description="Low complexity" evidence="6">
    <location>
        <begin position="2997"/>
        <end position="3007"/>
    </location>
</feature>
<feature type="compositionally biased region" description="Low complexity" evidence="6">
    <location>
        <begin position="1117"/>
        <end position="1128"/>
    </location>
</feature>
<comment type="caution">
    <text evidence="8">The sequence shown here is derived from an EMBL/GenBank/DDBJ whole genome shotgun (WGS) entry which is preliminary data.</text>
</comment>
<name>A0A835WGV3_9CHLO</name>
<feature type="compositionally biased region" description="Pro residues" evidence="6">
    <location>
        <begin position="3149"/>
        <end position="3167"/>
    </location>
</feature>
<dbReference type="InterPro" id="IPR046357">
    <property type="entry name" value="PPIase_dom_sf"/>
</dbReference>
<feature type="compositionally biased region" description="Basic residues" evidence="6">
    <location>
        <begin position="3020"/>
        <end position="3035"/>
    </location>
</feature>
<feature type="compositionally biased region" description="Polar residues" evidence="6">
    <location>
        <begin position="780"/>
        <end position="806"/>
    </location>
</feature>
<dbReference type="InterPro" id="IPR050754">
    <property type="entry name" value="FKBP4/5/8-like"/>
</dbReference>
<feature type="region of interest" description="Disordered" evidence="6">
    <location>
        <begin position="2776"/>
        <end position="2870"/>
    </location>
</feature>
<feature type="region of interest" description="Disordered" evidence="6">
    <location>
        <begin position="2910"/>
        <end position="2950"/>
    </location>
</feature>
<evidence type="ECO:0000313" key="9">
    <source>
        <dbReference type="Proteomes" id="UP000613740"/>
    </source>
</evidence>
<dbReference type="Gene3D" id="1.25.40.10">
    <property type="entry name" value="Tetratricopeptide repeat domain"/>
    <property type="match status" value="1"/>
</dbReference>
<feature type="region of interest" description="Disordered" evidence="6">
    <location>
        <begin position="2883"/>
        <end position="2902"/>
    </location>
</feature>
<feature type="compositionally biased region" description="Pro residues" evidence="6">
    <location>
        <begin position="864"/>
        <end position="880"/>
    </location>
</feature>
<keyword evidence="5" id="KW-0175">Coiled coil</keyword>
<keyword evidence="3" id="KW-0697">Rotamase</keyword>
<feature type="domain" description="PPIase FKBP-type" evidence="7">
    <location>
        <begin position="373"/>
        <end position="489"/>
    </location>
</feature>
<feature type="compositionally biased region" description="Low complexity" evidence="6">
    <location>
        <begin position="1137"/>
        <end position="1161"/>
    </location>
</feature>
<feature type="compositionally biased region" description="Gly residues" evidence="6">
    <location>
        <begin position="3265"/>
        <end position="3288"/>
    </location>
</feature>
<feature type="compositionally biased region" description="Gly residues" evidence="6">
    <location>
        <begin position="1734"/>
        <end position="1754"/>
    </location>
</feature>
<evidence type="ECO:0000256" key="5">
    <source>
        <dbReference type="SAM" id="Coils"/>
    </source>
</evidence>
<feature type="compositionally biased region" description="Pro residues" evidence="6">
    <location>
        <begin position="3085"/>
        <end position="3098"/>
    </location>
</feature>
<feature type="domain" description="PPIase FKBP-type" evidence="7">
    <location>
        <begin position="63"/>
        <end position="161"/>
    </location>
</feature>
<feature type="compositionally biased region" description="Low complexity" evidence="6">
    <location>
        <begin position="1966"/>
        <end position="1976"/>
    </location>
</feature>
<feature type="region of interest" description="Disordered" evidence="6">
    <location>
        <begin position="1734"/>
        <end position="1889"/>
    </location>
</feature>
<feature type="compositionally biased region" description="Low complexity" evidence="6">
    <location>
        <begin position="740"/>
        <end position="754"/>
    </location>
</feature>
<evidence type="ECO:0000313" key="8">
    <source>
        <dbReference type="EMBL" id="KAG2447182.1"/>
    </source>
</evidence>
<evidence type="ECO:0000256" key="1">
    <source>
        <dbReference type="ARBA" id="ARBA00022737"/>
    </source>
</evidence>
<feature type="repeat" description="TPR" evidence="4">
    <location>
        <begin position="556"/>
        <end position="589"/>
    </location>
</feature>
<dbReference type="Proteomes" id="UP000613740">
    <property type="component" value="Unassembled WGS sequence"/>
</dbReference>
<feature type="region of interest" description="Disordered" evidence="6">
    <location>
        <begin position="1316"/>
        <end position="1492"/>
    </location>
</feature>
<feature type="compositionally biased region" description="Low complexity" evidence="6">
    <location>
        <begin position="3036"/>
        <end position="3048"/>
    </location>
</feature>
<feature type="region of interest" description="Disordered" evidence="6">
    <location>
        <begin position="2260"/>
        <end position="2299"/>
    </location>
</feature>
<dbReference type="PROSITE" id="PS50059">
    <property type="entry name" value="FKBP_PPIASE"/>
    <property type="match status" value="2"/>
</dbReference>
<feature type="compositionally biased region" description="Pro residues" evidence="6">
    <location>
        <begin position="962"/>
        <end position="974"/>
    </location>
</feature>
<dbReference type="Pfam" id="PF13181">
    <property type="entry name" value="TPR_8"/>
    <property type="match status" value="1"/>
</dbReference>
<feature type="compositionally biased region" description="Gly residues" evidence="6">
    <location>
        <begin position="2940"/>
        <end position="2950"/>
    </location>
</feature>
<feature type="compositionally biased region" description="Low complexity" evidence="6">
    <location>
        <begin position="921"/>
        <end position="960"/>
    </location>
</feature>
<dbReference type="SUPFAM" id="SSF48452">
    <property type="entry name" value="TPR-like"/>
    <property type="match status" value="1"/>
</dbReference>
<dbReference type="OrthoDB" id="1902587at2759"/>
<feature type="compositionally biased region" description="Low complexity" evidence="6">
    <location>
        <begin position="1783"/>
        <end position="1792"/>
    </location>
</feature>
<dbReference type="InterPro" id="IPR011990">
    <property type="entry name" value="TPR-like_helical_dom_sf"/>
</dbReference>
<sequence>MKQFLDYLNELRSLPPEVQLEPELKPQRVKLDKKIREEQALAQGAVLSAVLEEGDGGPSPKEGDLVYIQYSIRNLEDDLLYSTRSEEGGSGQAFAFLMERGVRVPRGWEIAIKGMSKGARSVLQVKPGYGFSHPDCAMQPPVRDLPTDQPLRYDISLLNWYPADSVHHYGAAEALYKRALREGTAWESPRPPFEVTLHLTASCPAYDGIQLSGQRLFSSRGEGRQPLSLQLGRGLLPPGVQEALSFMSKGELAAFVVPARSMRPAAPSGAGQRGADDDDSSGEDGDLLSPVARGPGGGGAAGAGAGRSGVEGLEAAASRCLVPAPPPRCVQVELEVELISMVQVRDMTGTGEVTKKRLREGTGDFPIDCPLNDTTVRLHYKARPFTATATGGGATTAEAVAAGVDGGGQWVFDSRGEAGEAAEPLVADTGCGELPEGLEMALKLMVPGEVSRVVAAPRFAYTGREDCPAGLGEPGTTAVEFEVELVDFEREGHWQNLSFEARYELAERLKTKGNELFKKGQHKFARARYERLLRLLDSTRDFETEEEVAKIDGYKVATLGNLALCLVQLTEYAAAVATCDKALEFEPENAKMWFRKGKALSLKGDYEEAAAVLKQALEYGPDSEKDINAEIAANTVRHQAAVRKQKKDLGSFLKKRSSSSSSSSSSGCRGLAGDSSGDDSEGCGRADSRGSAAVASLDGWGHYRVQQQHQTARAVSSGLGHSGRQRGSYGLPQLRSVSTRGSPPRFAPSPSRAAGSGGGSPLRSGVNKLHFHHHDHHHQQTVPGTAQGQEVHSRPSPTSGFPSSRQAEGRASPPPPPHAASTPRPRPQSRPQQPQPQPQPQPQLPHPHQQPQPDPHHHLRGHIPLPPQLLPPGGPDPSPPHKQHQALRYVHQPPPHQPPPHQGIAPAHTGAQLHPSQVPTHASHASRPHESAAAATAAQAPGQRPASAAATAAVPLATSQRAPPPPPPGPPASPPGGASLHATAQAVAAAAASVAGGWRALQEACLASAAASPATSPRLDLQSGLSLDLDLAENAGAHVAGGAGSGIAGWSEAAVGHPRELHPLLGHQHYAGGGVVLQQQLYNRDGLTLPGADAAAAMAAAAAAAAVAVADLAGHSHSAHSPQQSAMAGSWADLPLGTPGPAASPTPGAGPAARSTAATPGSGRGAVRQGVLGLDMSALGPGPGLGLELGDDEAFSPALRRAVAAAEAAAAAVSAAMAALGPEEEEQGGDMAEEGLRPDSRSGHAAWRSSLPGAGALAVPPSASPPHMASSGPAYAPSMHTAYTAAREHQRSGRSAAASHAELLVSSLKAAAAAAAAPEAGSGTGSPEQPPPPPCGQAGAAHARRRASQSWDGGAGATTGMSVSGGGLFQGGRRGQGEGQEEEEESVQDNFSPTDVAGRLLWGPGTARSRAAAAAAVSPPGAAAHRHRQGPAEGSSGAHSDARSGLRPHPGTAAEGGTDGGRDGGSGGSEGGDCRNGSGRAPESAGAGEFGGAPSFRELLTAAAVEAAALAAQLRGGAANDGGGAAEAVPEAAVYGAADAAAAHPHSAALAAAAAAPWFADPVSALTAAALLRAREALTGGGAAAAALPSSQPASLFSSRRSTATEAPIPPVTAWPLAELSRHAVALALPLPPEELAALAAALAAAAAAAAAAAGKRGSSGGASTGGGGGDGESDAQGEGVRRLRAVLQAGGLIGAAEGAQLGVEVDAPDWPPRVEVPIAAVAGTIQRVGGGYAVRPGGGGSGGGGSNGGGRGARGSEHSPSTSPAGGRKSWSRLPSPPPSPGTAAAATAGAADRDVSRRRHHQAIGASPTSHSPTSRSPAASRGRSPRWSAAGVSDAGGSSRTDSPSRRRSSVNGGIGHDGGGGGGHASATSPSRIPALPRPHDLQRGRSLDGGAALLVRLLDVVSRQGAATSAAGEATPAVALCNDRSIPVAVAAAEAAVVPQRGQAGGTMNAGKANSHGEAEPAAPRPGMRLPGPLPPRAEAPSSTPPAAGAAAPPAADTAAIWGPAASAVLAAAAQLLPDTQPFAPTSTPADAAANPTRHLEPHPQSLSDAAAPAAAAQHASNNGGGGSLAGAALRTALPPHRPLAFLPSTATLRSSSSGAGGGSGVVPGLPLPSSAELSGSLGLSWSMSSLGWARLRDEADRALEALMAQAPAPPPPGMPAVPEGVEGAAGAAVRSGAAAEGAAIPGGVAAEAAKGTPVAAGVAASAAAAAGTGDREAAAAAIQRLTAALAAAEAAAVQEEERDYASYVAARESGGGMGGAGRGAGSRSSSGGGTGDGGGAHVSGGSSSGGGGGGGIAGVRSLSLAGDGGAGSIRSLGSSNGSGFLLGGADGGGSAGATSTGSSHWQATDVAEQDTGGGGGGSWAHRGPTIPPATTGAGLAQGAEAEEEIDRARREADDGEPPGGAVRWPLEAEEEEEAGGAVYLWGGPGDEVAAEAFSPTRGIATVLPPLPPPPLPQSPQSPWVLDTPLCRTASPAAAATAAAGAGRGGGASSYPPSPQLCLSPYLPPGAVGRGAREVPAQVPGFGFHSSQSVQPPPAQAEVAAEAGVAAGQPGWGAVATPAIGAAGGGFACGNEGAAGKEEGGVGPEAPDTTFYSALSRVPGWASEGGPGEGGQARQAVQAREVAEAAGAEQEQQSQRETDQADAFGFGFAAAAAGASSGPGGARFTQRQGQGQGQAAERSEAQGHTWGAAQDDGAGGGSGMGFGFGFGFGGFAAGCDEGSDDGAAASGDRLAGFGAAFGTVDSGGAVHTGAAASASASVGGAATLSLGTAGERGQRTGARVAEEAEQEQEHEQADSDESDDGVCTPVSSVYRTANPFASQDAGGDQGGGVSTAASGAAAAPESRPSSQQQHPQQHHHQQAPGTALSLGAMSRSLGFSAFGSPDPPRASPAASIPASDLTASGRAAGVLGPSPSPGPGAGTGAGGTVLETPGTPGGGAGGRAGGAAAALAARLPRSPEADWRSAADSLGSTPYRSIYEFRGTSGGGGTEDGAASSSTASTPWRSPGVAGALHSNHHPRNSPNRRRGSPRRAGTAGAVTGGLVRSGGQGVGAALLAGMGRSWRRFRDAAASVARSTSPSPAPSPLASPPPGGPGMGGFATDGFDNAGGSFSGFGSFAGVGHGAGAGGGGSPLSPLSPLSTSPAPGPAAWPASPSSPSPFPAHSPEHSHPHQAQHQHQHHHHHHHRHHQRDGHAHSRSGVRGRRDHSHHGRPAAEQAASDAERHSRRAADLGELGAGGLLGLASPGVSPSVVAEASAGGWDSGGERGAGAGGTGARGAGRGRAGGGAAPGGGGAGVGVGVGAGEGLGAASQGGGSVGGSPRKRVRSLTGLLLGTAEEAAAKSGRRGGGGGG</sequence>
<feature type="compositionally biased region" description="Acidic residues" evidence="6">
    <location>
        <begin position="1222"/>
        <end position="1233"/>
    </location>
</feature>
<feature type="region of interest" description="Disordered" evidence="6">
    <location>
        <begin position="708"/>
        <end position="981"/>
    </location>
</feature>
<dbReference type="PANTHER" id="PTHR46512:SF8">
    <property type="entry name" value="PEPTIDYLPROLYL ISOMERASE"/>
    <property type="match status" value="1"/>
</dbReference>
<feature type="region of interest" description="Disordered" evidence="6">
    <location>
        <begin position="1656"/>
        <end position="1678"/>
    </location>
</feature>
<feature type="compositionally biased region" description="Basic residues" evidence="6">
    <location>
        <begin position="3175"/>
        <end position="3216"/>
    </location>
</feature>
<feature type="compositionally biased region" description="Gly residues" evidence="6">
    <location>
        <begin position="1856"/>
        <end position="1868"/>
    </location>
</feature>
<feature type="compositionally biased region" description="Gly residues" evidence="6">
    <location>
        <begin position="1457"/>
        <end position="1471"/>
    </location>
</feature>
<feature type="compositionally biased region" description="Low complexity" evidence="6">
    <location>
        <begin position="1258"/>
        <end position="1274"/>
    </location>
</feature>
<keyword evidence="9" id="KW-1185">Reference proteome</keyword>
<feature type="region of interest" description="Disordered" evidence="6">
    <location>
        <begin position="1948"/>
        <end position="1997"/>
    </location>
</feature>
<feature type="compositionally biased region" description="Acidic residues" evidence="6">
    <location>
        <begin position="276"/>
        <end position="286"/>
    </location>
</feature>
<feature type="compositionally biased region" description="Pro residues" evidence="6">
    <location>
        <begin position="812"/>
        <end position="853"/>
    </location>
</feature>